<organism evidence="1 2">
    <name type="scientific">Rhizoctonia solani</name>
    <dbReference type="NCBI Taxonomy" id="456999"/>
    <lineage>
        <taxon>Eukaryota</taxon>
        <taxon>Fungi</taxon>
        <taxon>Dikarya</taxon>
        <taxon>Basidiomycota</taxon>
        <taxon>Agaricomycotina</taxon>
        <taxon>Agaricomycetes</taxon>
        <taxon>Cantharellales</taxon>
        <taxon>Ceratobasidiaceae</taxon>
        <taxon>Rhizoctonia</taxon>
    </lineage>
</organism>
<dbReference type="EMBL" id="CP059671">
    <property type="protein sequence ID" value="QRW25605.1"/>
    <property type="molecule type" value="Genomic_DNA"/>
</dbReference>
<dbReference type="Proteomes" id="UP000650533">
    <property type="component" value="Chromosome 14"/>
</dbReference>
<dbReference type="RefSeq" id="XP_043185842.1">
    <property type="nucleotide sequence ID" value="XM_043330497.1"/>
</dbReference>
<evidence type="ECO:0000313" key="2">
    <source>
        <dbReference type="Proteomes" id="UP000650533"/>
    </source>
</evidence>
<sequence>MPIFGSIDALAFNPCLNIDYFIMNTPEEMRAHLDSSANIIHALISASSRNKVRFFKGEEGPDTLYEKQAYCWWNFIASHPGALRDLAQWHCHGFATPPPTVSTPPSARELTQAMQNLILLYPADPPAYTSRLAMPMTPPAQPDTPRPTEVHAPAPLPIPLFCSMPDTCWTPRYLSPVRETQWEPQSYLG</sequence>
<evidence type="ECO:0000313" key="1">
    <source>
        <dbReference type="EMBL" id="QRW25605.1"/>
    </source>
</evidence>
<proteinExistence type="predicted"/>
<dbReference type="KEGG" id="rsx:RhiXN_10681"/>
<reference evidence="1" key="1">
    <citation type="submission" date="2020-05" db="EMBL/GenBank/DDBJ databases">
        <title>Evolutionary and genomic comparisons of hybrid uninucleate and nonhybrid Rhizoctonia fungi.</title>
        <authorList>
            <person name="Li C."/>
            <person name="Chen X."/>
        </authorList>
    </citation>
    <scope>NUCLEOTIDE SEQUENCE</scope>
    <source>
        <strain evidence="1">AG-1 IA</strain>
    </source>
</reference>
<name>A0A8H8P6S4_9AGAM</name>
<dbReference type="AlphaFoldDB" id="A0A8H8P6S4"/>
<dbReference type="GeneID" id="67032960"/>
<protein>
    <submittedName>
        <fullName evidence="1">Uncharacterized protein</fullName>
    </submittedName>
</protein>
<gene>
    <name evidence="1" type="ORF">RhiXN_10681</name>
</gene>
<accession>A0A8H8P6S4</accession>